<evidence type="ECO:0000256" key="4">
    <source>
        <dbReference type="ARBA" id="ARBA00022980"/>
    </source>
</evidence>
<dbReference type="InterPro" id="IPR002583">
    <property type="entry name" value="Ribosomal_bS20"/>
</dbReference>
<dbReference type="AlphaFoldDB" id="A0AAD9MKR9"/>
<reference evidence="6" key="1">
    <citation type="submission" date="2021-01" db="EMBL/GenBank/DDBJ databases">
        <authorList>
            <person name="Eckstrom K.M.E."/>
        </authorList>
    </citation>
    <scope>NUCLEOTIDE SEQUENCE</scope>
    <source>
        <strain evidence="6">UVCC 0001</strain>
    </source>
</reference>
<dbReference type="GO" id="GO:0006412">
    <property type="term" value="P:translation"/>
    <property type="evidence" value="ECO:0007669"/>
    <property type="project" value="InterPro"/>
</dbReference>
<dbReference type="Proteomes" id="UP001255856">
    <property type="component" value="Unassembled WGS sequence"/>
</dbReference>
<dbReference type="NCBIfam" id="TIGR00029">
    <property type="entry name" value="S20"/>
    <property type="match status" value="1"/>
</dbReference>
<keyword evidence="2" id="KW-0699">rRNA-binding</keyword>
<proteinExistence type="inferred from homology"/>
<evidence type="ECO:0000313" key="7">
    <source>
        <dbReference type="Proteomes" id="UP001255856"/>
    </source>
</evidence>
<dbReference type="SUPFAM" id="SSF46992">
    <property type="entry name" value="Ribosomal protein S20"/>
    <property type="match status" value="1"/>
</dbReference>
<gene>
    <name evidence="6" type="ORF">QBZ16_003410</name>
</gene>
<name>A0AAD9MKR9_PROWI</name>
<sequence>MGDVCRCFGALSLAQPAGRPGFGAFTPPRVQPGFASAPARTLVIAEAQNSLRRQRTAEAARMRNKSRKTEAKTRSKKVLTAVEYAKFDLPQSEADLAELDRLLGAAYKAIDRAVSKAGMHKNTAARRKSKLALARQNVLVAAGLYKPAGSAPEAPAAETQATSL</sequence>
<evidence type="ECO:0000256" key="1">
    <source>
        <dbReference type="ARBA" id="ARBA00007634"/>
    </source>
</evidence>
<keyword evidence="5" id="KW-0687">Ribonucleoprotein</keyword>
<evidence type="ECO:0000256" key="2">
    <source>
        <dbReference type="ARBA" id="ARBA00022730"/>
    </source>
</evidence>
<comment type="similarity">
    <text evidence="1">Belongs to the bacterial ribosomal protein bS20 family.</text>
</comment>
<dbReference type="PANTHER" id="PTHR33398">
    <property type="entry name" value="30S RIBOSOMAL PROTEIN S20"/>
    <property type="match status" value="1"/>
</dbReference>
<evidence type="ECO:0000313" key="6">
    <source>
        <dbReference type="EMBL" id="KAK2078570.1"/>
    </source>
</evidence>
<dbReference type="GO" id="GO:0070181">
    <property type="term" value="F:small ribosomal subunit rRNA binding"/>
    <property type="evidence" value="ECO:0007669"/>
    <property type="project" value="TreeGrafter"/>
</dbReference>
<dbReference type="EMBL" id="JASFZW010000004">
    <property type="protein sequence ID" value="KAK2078570.1"/>
    <property type="molecule type" value="Genomic_DNA"/>
</dbReference>
<dbReference type="HAMAP" id="MF_00500">
    <property type="entry name" value="Ribosomal_bS20"/>
    <property type="match status" value="1"/>
</dbReference>
<dbReference type="Gene3D" id="1.20.58.110">
    <property type="entry name" value="Ribosomal protein S20"/>
    <property type="match status" value="1"/>
</dbReference>
<protein>
    <recommendedName>
        <fullName evidence="8">30S ribosomal protein S20</fullName>
    </recommendedName>
</protein>
<dbReference type="Pfam" id="PF01649">
    <property type="entry name" value="Ribosomal_S20p"/>
    <property type="match status" value="1"/>
</dbReference>
<dbReference type="PANTHER" id="PTHR33398:SF1">
    <property type="entry name" value="SMALL RIBOSOMAL SUBUNIT PROTEIN BS20C"/>
    <property type="match status" value="1"/>
</dbReference>
<comment type="caution">
    <text evidence="6">The sequence shown here is derived from an EMBL/GenBank/DDBJ whole genome shotgun (WGS) entry which is preliminary data.</text>
</comment>
<keyword evidence="7" id="KW-1185">Reference proteome</keyword>
<evidence type="ECO:0000256" key="3">
    <source>
        <dbReference type="ARBA" id="ARBA00022884"/>
    </source>
</evidence>
<keyword evidence="4" id="KW-0689">Ribosomal protein</keyword>
<evidence type="ECO:0000256" key="5">
    <source>
        <dbReference type="ARBA" id="ARBA00023274"/>
    </source>
</evidence>
<dbReference type="GO" id="GO:0003735">
    <property type="term" value="F:structural constituent of ribosome"/>
    <property type="evidence" value="ECO:0007669"/>
    <property type="project" value="InterPro"/>
</dbReference>
<evidence type="ECO:0008006" key="8">
    <source>
        <dbReference type="Google" id="ProtNLM"/>
    </source>
</evidence>
<organism evidence="6 7">
    <name type="scientific">Prototheca wickerhamii</name>
    <dbReference type="NCBI Taxonomy" id="3111"/>
    <lineage>
        <taxon>Eukaryota</taxon>
        <taxon>Viridiplantae</taxon>
        <taxon>Chlorophyta</taxon>
        <taxon>core chlorophytes</taxon>
        <taxon>Trebouxiophyceae</taxon>
        <taxon>Chlorellales</taxon>
        <taxon>Chlorellaceae</taxon>
        <taxon>Prototheca</taxon>
    </lineage>
</organism>
<dbReference type="GO" id="GO:0015935">
    <property type="term" value="C:small ribosomal subunit"/>
    <property type="evidence" value="ECO:0007669"/>
    <property type="project" value="TreeGrafter"/>
</dbReference>
<dbReference type="InterPro" id="IPR036510">
    <property type="entry name" value="Ribosomal_bS20_sf"/>
</dbReference>
<accession>A0AAD9MKR9</accession>
<keyword evidence="3" id="KW-0694">RNA-binding</keyword>